<accession>A0A1J0VP04</accession>
<organism evidence="2 3">
    <name type="scientific">Nocardia mangyaensis</name>
    <dbReference type="NCBI Taxonomy" id="2213200"/>
    <lineage>
        <taxon>Bacteria</taxon>
        <taxon>Bacillati</taxon>
        <taxon>Actinomycetota</taxon>
        <taxon>Actinomycetes</taxon>
        <taxon>Mycobacteriales</taxon>
        <taxon>Nocardiaceae</taxon>
        <taxon>Nocardia</taxon>
    </lineage>
</organism>
<dbReference type="EMBL" id="CP018082">
    <property type="protein sequence ID" value="APE33768.1"/>
    <property type="molecule type" value="Genomic_DNA"/>
</dbReference>
<protein>
    <recommendedName>
        <fullName evidence="4">PPE family domain-containing protein</fullName>
    </recommendedName>
</protein>
<proteinExistence type="predicted"/>
<gene>
    <name evidence="2" type="ORF">BOX37_07065</name>
</gene>
<feature type="compositionally biased region" description="Low complexity" evidence="1">
    <location>
        <begin position="304"/>
        <end position="317"/>
    </location>
</feature>
<evidence type="ECO:0000256" key="1">
    <source>
        <dbReference type="SAM" id="MobiDB-lite"/>
    </source>
</evidence>
<dbReference type="KEGG" id="nsl:BOX37_07065"/>
<evidence type="ECO:0008006" key="4">
    <source>
        <dbReference type="Google" id="ProtNLM"/>
    </source>
</evidence>
<dbReference type="Proteomes" id="UP000183810">
    <property type="component" value="Chromosome"/>
</dbReference>
<name>A0A1J0VP04_9NOCA</name>
<feature type="compositionally biased region" description="Low complexity" evidence="1">
    <location>
        <begin position="202"/>
        <end position="219"/>
    </location>
</feature>
<sequence length="444" mass="44972">MAVHEPRGIPGGGENSWNWRHREIRAAFETLEVTDAYAQADKFALIARCWADGVAAFERAMGESLSEAWTGVGASAAAAAVDAHLAQARSLSVALDELPEVVRAAAEAIVATKYAIPAQVESEGEASTWAMRGAAKYRAAAAAEDYARAAMHERYVVPFGELDGRIPILPLPSPLVDSAAEVGDRGLLVAPAGRPGSETGVGARSSAGHAGDAGGSDVSTVGAGEMSARPGPSPGATEDPDPSVADASSPVPAEFGGTTGPDDGRTVASSTVVAGAPVPLPAAGGTGIVTTPQGPLGQVDATMSPSRSLSGSPYSGGERPTRTAQGASDSALTDGPRYQQPPRHTPFGPGSGRSLPGAAGPVIGAERPSGITVTRPADRFFSCAGPLSPLSPCEDTEHRLPDYLITEANTEALLGDPRPAIIGGVIGAGDDFVPGEQRSPAARR</sequence>
<reference evidence="2" key="1">
    <citation type="submission" date="2016-11" db="EMBL/GenBank/DDBJ databases">
        <authorList>
            <person name="Jaros S."/>
            <person name="Januszkiewicz K."/>
            <person name="Wedrychowicz H."/>
        </authorList>
    </citation>
    <scope>NUCLEOTIDE SEQUENCE [LARGE SCALE GENOMIC DNA]</scope>
    <source>
        <strain evidence="2">Y48</strain>
    </source>
</reference>
<feature type="compositionally biased region" description="Polar residues" evidence="1">
    <location>
        <begin position="322"/>
        <end position="331"/>
    </location>
</feature>
<evidence type="ECO:0000313" key="3">
    <source>
        <dbReference type="Proteomes" id="UP000183810"/>
    </source>
</evidence>
<keyword evidence="3" id="KW-1185">Reference proteome</keyword>
<feature type="region of interest" description="Disordered" evidence="1">
    <location>
        <begin position="190"/>
        <end position="267"/>
    </location>
</feature>
<evidence type="ECO:0000313" key="2">
    <source>
        <dbReference type="EMBL" id="APE33768.1"/>
    </source>
</evidence>
<dbReference type="AlphaFoldDB" id="A0A1J0VP04"/>
<feature type="region of interest" description="Disordered" evidence="1">
    <location>
        <begin position="279"/>
        <end position="362"/>
    </location>
</feature>